<feature type="region of interest" description="Disordered" evidence="1">
    <location>
        <begin position="188"/>
        <end position="215"/>
    </location>
</feature>
<accession>A0A1E5TA07</accession>
<feature type="compositionally biased region" description="Basic and acidic residues" evidence="1">
    <location>
        <begin position="191"/>
        <end position="215"/>
    </location>
</feature>
<reference evidence="2 3" key="1">
    <citation type="submission" date="2016-05" db="EMBL/GenBank/DDBJ databases">
        <title>Draft Genome Sequence of Algibacter sp. Strain SK-16 Isolated from the Surface Water of Aburatsubo Inlet.</title>
        <authorList>
            <person name="Wong S.-K."/>
            <person name="Yoshizawa S."/>
            <person name="Nakajima Y."/>
            <person name="Ogura Y."/>
            <person name="Tetsuya H."/>
            <person name="Hamasaki K."/>
        </authorList>
    </citation>
    <scope>NUCLEOTIDE SEQUENCE [LARGE SCALE GENOMIC DNA]</scope>
    <source>
        <strain evidence="2 3">SK-16</strain>
    </source>
</reference>
<dbReference type="RefSeq" id="WP_069829735.1">
    <property type="nucleotide sequence ID" value="NZ_MDJD01000034.1"/>
</dbReference>
<dbReference type="Proteomes" id="UP000095713">
    <property type="component" value="Unassembled WGS sequence"/>
</dbReference>
<feature type="compositionally biased region" description="Polar residues" evidence="1">
    <location>
        <begin position="151"/>
        <end position="160"/>
    </location>
</feature>
<proteinExistence type="predicted"/>
<dbReference type="OrthoDB" id="4317910at2"/>
<comment type="caution">
    <text evidence="2">The sequence shown here is derived from an EMBL/GenBank/DDBJ whole genome shotgun (WGS) entry which is preliminary data.</text>
</comment>
<keyword evidence="3" id="KW-1185">Reference proteome</keyword>
<gene>
    <name evidence="2" type="ORF">A8C32_01815</name>
</gene>
<dbReference type="AlphaFoldDB" id="A0A1E5TA07"/>
<organism evidence="2 3">
    <name type="scientific">Flavivirga aquatica</name>
    <dbReference type="NCBI Taxonomy" id="1849968"/>
    <lineage>
        <taxon>Bacteria</taxon>
        <taxon>Pseudomonadati</taxon>
        <taxon>Bacteroidota</taxon>
        <taxon>Flavobacteriia</taxon>
        <taxon>Flavobacteriales</taxon>
        <taxon>Flavobacteriaceae</taxon>
        <taxon>Flavivirga</taxon>
    </lineage>
</organism>
<evidence type="ECO:0000313" key="2">
    <source>
        <dbReference type="EMBL" id="OEK08225.1"/>
    </source>
</evidence>
<protein>
    <submittedName>
        <fullName evidence="2">Uncharacterized protein</fullName>
    </submittedName>
</protein>
<name>A0A1E5TA07_9FLAO</name>
<feature type="region of interest" description="Disordered" evidence="1">
    <location>
        <begin position="151"/>
        <end position="171"/>
    </location>
</feature>
<sequence>MSVTAKHSEKANEEEFINDKKSVVPNKKVIGNKKTIVISHYDDNQPVSLSLPESLCFNEELNEAEEPQEKQSVNVSYQSSVYNDGIEDAVILSEPPYTQAKNLEPYSDANSYFEIEHEALQENNNKPKKELTTKSLNIPFQEHKHEESITLQEVQNNESQPIEIPQLSEEEKLADKKFEDDLRSILAQKQTNDRQREQGNPAEAEKNKDHGIADPSDEAFKKKLNERHAIFDQIAQSMQMANTYDFGAIAMSKKLDSLEEETNEDFTQKIQDLLEEDKKKDKPSYAGKKEDEDKVLTEDFLEDINKLNELSAVQSKKKEHFTEDAIILEDYSIPENKDVNKTNSPVKKVNLSKQSSFDSTISIKHRYLKSRVFSVTDGTVAVTIDSNWIPEDCSKHTHLNVTLTQDIDWEVDSEKATKKFKIGTADTQTWSGLPSGNYYLTFFFINNTNPHCELRGTVKVIT</sequence>
<dbReference type="STRING" id="1849968.A8C32_01815"/>
<evidence type="ECO:0000313" key="3">
    <source>
        <dbReference type="Proteomes" id="UP000095713"/>
    </source>
</evidence>
<evidence type="ECO:0000256" key="1">
    <source>
        <dbReference type="SAM" id="MobiDB-lite"/>
    </source>
</evidence>
<dbReference type="EMBL" id="MDJD01000034">
    <property type="protein sequence ID" value="OEK08225.1"/>
    <property type="molecule type" value="Genomic_DNA"/>
</dbReference>